<feature type="transmembrane region" description="Helical" evidence="7">
    <location>
        <begin position="253"/>
        <end position="273"/>
    </location>
</feature>
<feature type="transmembrane region" description="Helical" evidence="7">
    <location>
        <begin position="304"/>
        <end position="324"/>
    </location>
</feature>
<evidence type="ECO:0000256" key="1">
    <source>
        <dbReference type="ARBA" id="ARBA00004651"/>
    </source>
</evidence>
<dbReference type="EMBL" id="BLAH01000125">
    <property type="protein sequence ID" value="GES39720.1"/>
    <property type="molecule type" value="Genomic_DNA"/>
</dbReference>
<dbReference type="InterPro" id="IPR000731">
    <property type="entry name" value="SSD"/>
</dbReference>
<evidence type="ECO:0000313" key="10">
    <source>
        <dbReference type="Proteomes" id="UP000325466"/>
    </source>
</evidence>
<keyword evidence="3" id="KW-1003">Cell membrane</keyword>
<dbReference type="PANTHER" id="PTHR33406">
    <property type="entry name" value="MEMBRANE PROTEIN MJ1562-RELATED"/>
    <property type="match status" value="1"/>
</dbReference>
<evidence type="ECO:0000256" key="2">
    <source>
        <dbReference type="ARBA" id="ARBA00010157"/>
    </source>
</evidence>
<evidence type="ECO:0000259" key="8">
    <source>
        <dbReference type="PROSITE" id="PS50156"/>
    </source>
</evidence>
<dbReference type="InterPro" id="IPR004869">
    <property type="entry name" value="MMPL_dom"/>
</dbReference>
<keyword evidence="10" id="KW-1185">Reference proteome</keyword>
<feature type="transmembrane region" description="Helical" evidence="7">
    <location>
        <begin position="599"/>
        <end position="618"/>
    </location>
</feature>
<organism evidence="9 10">
    <name type="scientific">Rhodococcus aetherivorans</name>
    <dbReference type="NCBI Taxonomy" id="191292"/>
    <lineage>
        <taxon>Bacteria</taxon>
        <taxon>Bacillati</taxon>
        <taxon>Actinomycetota</taxon>
        <taxon>Actinomycetes</taxon>
        <taxon>Mycobacteriales</taxon>
        <taxon>Nocardiaceae</taxon>
        <taxon>Rhodococcus</taxon>
    </lineage>
</organism>
<dbReference type="Pfam" id="PF03176">
    <property type="entry name" value="MMPL"/>
    <property type="match status" value="2"/>
</dbReference>
<dbReference type="SUPFAM" id="SSF82866">
    <property type="entry name" value="Multidrug efflux transporter AcrB transmembrane domain"/>
    <property type="match status" value="2"/>
</dbReference>
<keyword evidence="5 7" id="KW-1133">Transmembrane helix</keyword>
<feature type="transmembrane region" description="Helical" evidence="7">
    <location>
        <begin position="705"/>
        <end position="727"/>
    </location>
</feature>
<feature type="domain" description="SSD" evidence="8">
    <location>
        <begin position="289"/>
        <end position="402"/>
    </location>
</feature>
<reference evidence="9 10" key="1">
    <citation type="journal article" date="2018" name="Biodegradation">
        <title>1,4-Dioxane degradation characteristics of Rhodococcus aetherivorans JCM 14343.</title>
        <authorList>
            <person name="Inoue D."/>
            <person name="Tsunoda T."/>
            <person name="Yamamoto N."/>
            <person name="Ike M."/>
            <person name="Sei K."/>
        </authorList>
    </citation>
    <scope>NUCLEOTIDE SEQUENCE [LARGE SCALE GENOMIC DNA]</scope>
    <source>
        <strain evidence="9 10">JCM 14343</strain>
    </source>
</reference>
<evidence type="ECO:0000256" key="4">
    <source>
        <dbReference type="ARBA" id="ARBA00022692"/>
    </source>
</evidence>
<feature type="transmembrane region" description="Helical" evidence="7">
    <location>
        <begin position="280"/>
        <end position="298"/>
    </location>
</feature>
<keyword evidence="4 7" id="KW-0812">Transmembrane</keyword>
<comment type="caution">
    <text evidence="9">The sequence shown here is derived from an EMBL/GenBank/DDBJ whole genome shotgun (WGS) entry which is preliminary data.</text>
</comment>
<feature type="transmembrane region" description="Helical" evidence="7">
    <location>
        <begin position="666"/>
        <end position="684"/>
    </location>
</feature>
<feature type="transmembrane region" description="Helical" evidence="7">
    <location>
        <begin position="42"/>
        <end position="62"/>
    </location>
</feature>
<comment type="similarity">
    <text evidence="2">Belongs to the resistance-nodulation-cell division (RND) (TC 2.A.6) family. MmpL subfamily.</text>
</comment>
<dbReference type="Proteomes" id="UP000325466">
    <property type="component" value="Unassembled WGS sequence"/>
</dbReference>
<dbReference type="PANTHER" id="PTHR33406:SF11">
    <property type="entry name" value="MEMBRANE PROTEIN SCO6666-RELATED"/>
    <property type="match status" value="1"/>
</dbReference>
<evidence type="ECO:0000256" key="5">
    <source>
        <dbReference type="ARBA" id="ARBA00022989"/>
    </source>
</evidence>
<gene>
    <name evidence="9" type="ORF">RAJCM14343_4996</name>
</gene>
<comment type="subcellular location">
    <subcellularLocation>
        <location evidence="1">Cell membrane</location>
        <topology evidence="1">Multi-pass membrane protein</topology>
    </subcellularLocation>
</comment>
<evidence type="ECO:0000256" key="6">
    <source>
        <dbReference type="ARBA" id="ARBA00023136"/>
    </source>
</evidence>
<accession>A0ABQ0YT60</accession>
<feature type="transmembrane region" description="Helical" evidence="7">
    <location>
        <begin position="442"/>
        <end position="460"/>
    </location>
</feature>
<feature type="transmembrane region" description="Helical" evidence="7">
    <location>
        <begin position="739"/>
        <end position="764"/>
    </location>
</feature>
<keyword evidence="6 7" id="KW-0472">Membrane</keyword>
<feature type="transmembrane region" description="Helical" evidence="7">
    <location>
        <begin position="625"/>
        <end position="646"/>
    </location>
</feature>
<protein>
    <submittedName>
        <fullName evidence="9">Possible membrane transport protein</fullName>
    </submittedName>
</protein>
<dbReference type="PROSITE" id="PS50156">
    <property type="entry name" value="SSD"/>
    <property type="match status" value="1"/>
</dbReference>
<name>A0ABQ0YT60_9NOCA</name>
<proteinExistence type="inferred from homology"/>
<feature type="transmembrane region" description="Helical" evidence="7">
    <location>
        <begin position="379"/>
        <end position="403"/>
    </location>
</feature>
<sequence length="805" mass="84163">MPPSGSCGKAFPKTPARHIRKTRFPVATYLYRIGKFAYRRKGTVLSLWLAILVLFGVGAATLSGPTTDSFSIPGTPAQQTQDLLAERFPNAADPMNALSARYVFAAPDGGTLDEPQNLAAMNEVLAAIRGIDKVTAAAKIDPAVATPEQQAAVLVDPVTANAGLVEQMKAAAEQQGKPEETALADAAALSPLSPDRTVGFVTVPFEGGFGDVDDTMREQIAAAAEIGRDAGLNVQVSGTAAAEAEMPGGVTELIGIGIAAVVLAITFGSLVAAGLPLITAIIGIAIGSLGITIATGFADLSSMTPTLAIMIGLAVAIDYSLFIVSRFRHEITVTADRAEAAGRAVGTAGSAVVFAGLTVIIALMALSVVGIPFLSAMGYAAAFTVFIAVLIAITLLPAILGLFGRKAFAGRIPGLKDHDPEADTDRPSAAQRYIRWATGKPLIPLVAGVLLLGILALPGANLQLALPTEATGDPKTSARQAYDLVNEAFGPGRNGPLLVVADAREATVAPQQAFGEVVQRLYEQDEVVNAQIVAVNQAGDTAQIMVTPRSGPSEPATMDLVSSIRDQEAQLHDEIGVSYGITGQTALEGDVSETLQSALVPYLAVVVGLAFILLMLVFRSILVPLTATLGFLLSVLATFGATVAVFQEGWGGLVSNPQPIVSFMPIFLIGVVFGLAMDYQVFLVTRMREEFVHGASAKEAVRIGFAHGARVVTAAAVIMISVFAAFIAEPNSFIKSIGFALAAAVFFDAFVVRMVIIPAVMALLGDKAWWLPTWLDRILPNVDVEGEKLRRELTVPEPSREPAHT</sequence>
<dbReference type="InterPro" id="IPR050545">
    <property type="entry name" value="Mycobact_MmpL"/>
</dbReference>
<evidence type="ECO:0000313" key="9">
    <source>
        <dbReference type="EMBL" id="GES39720.1"/>
    </source>
</evidence>
<feature type="transmembrane region" description="Helical" evidence="7">
    <location>
        <begin position="345"/>
        <end position="373"/>
    </location>
</feature>
<dbReference type="Gene3D" id="1.20.1640.10">
    <property type="entry name" value="Multidrug efflux transporter AcrB transmembrane domain"/>
    <property type="match status" value="2"/>
</dbReference>
<evidence type="ECO:0000256" key="3">
    <source>
        <dbReference type="ARBA" id="ARBA00022475"/>
    </source>
</evidence>
<evidence type="ECO:0000256" key="7">
    <source>
        <dbReference type="SAM" id="Phobius"/>
    </source>
</evidence>